<dbReference type="Gene3D" id="3.40.50.1820">
    <property type="entry name" value="alpha/beta hydrolase"/>
    <property type="match status" value="1"/>
</dbReference>
<sequence>MDIFFEEYANINGIEQYFIHYPKKSNMTLLFLHGGPGESESYFLYKMHSKTQNYNLVYYDQRGTGKTQAKNKSKDKDITIEKLLIDLKETINYVKLKYNSKYIILLGHSWGSVLGIEFIKKFPNLISAYIGMGQVVNFKIGEKTGFDYCYNIVQKSNNQKYIKKIEKLKNYPFIINKNNVFEIFKNFRDVQVKYKLAGYYEGNNKLNKIIKQSPLYSFKDMFNTNSLMLNQNIIYYLINYDTSKFTNFNIPMFFICGANDWQVPTVVVKEYYKNIIAPDKDLFIVENAGHLLNIENTKDYNTIVEGICSRVSGF</sequence>
<dbReference type="PRINTS" id="PR00793">
    <property type="entry name" value="PROAMNOPTASE"/>
</dbReference>
<keyword evidence="2 4" id="KW-0378">Hydrolase</keyword>
<evidence type="ECO:0000256" key="1">
    <source>
        <dbReference type="ARBA" id="ARBA00010088"/>
    </source>
</evidence>
<dbReference type="PANTHER" id="PTHR43329">
    <property type="entry name" value="EPOXIDE HYDROLASE"/>
    <property type="match status" value="1"/>
</dbReference>
<protein>
    <submittedName>
        <fullName evidence="4">Alpha/beta hydrolase</fullName>
    </submittedName>
</protein>
<evidence type="ECO:0000256" key="2">
    <source>
        <dbReference type="ARBA" id="ARBA00022801"/>
    </source>
</evidence>
<dbReference type="Pfam" id="PF00561">
    <property type="entry name" value="Abhydrolase_1"/>
    <property type="match status" value="1"/>
</dbReference>
<dbReference type="Proteomes" id="UP000043763">
    <property type="component" value="Unassembled WGS sequence"/>
</dbReference>
<evidence type="ECO:0000313" key="5">
    <source>
        <dbReference type="Proteomes" id="UP000043763"/>
    </source>
</evidence>
<dbReference type="AlphaFoldDB" id="A0A0G4K4L2"/>
<accession>A0A0G4K4L2</accession>
<evidence type="ECO:0000259" key="3">
    <source>
        <dbReference type="Pfam" id="PF00561"/>
    </source>
</evidence>
<dbReference type="GO" id="GO:0008233">
    <property type="term" value="F:peptidase activity"/>
    <property type="evidence" value="ECO:0007669"/>
    <property type="project" value="InterPro"/>
</dbReference>
<name>A0A0G4K4L2_9SPIR</name>
<gene>
    <name evidence="4" type="ORF">BRSU_0510</name>
</gene>
<keyword evidence="5" id="KW-1185">Reference proteome</keyword>
<feature type="domain" description="AB hydrolase-1" evidence="3">
    <location>
        <begin position="28"/>
        <end position="296"/>
    </location>
</feature>
<dbReference type="OrthoDB" id="53505at2"/>
<proteinExistence type="inferred from homology"/>
<comment type="similarity">
    <text evidence="1">Belongs to the peptidase S33 family.</text>
</comment>
<reference evidence="5" key="1">
    <citation type="submission" date="2015-04" db="EMBL/GenBank/DDBJ databases">
        <authorList>
            <person name="Mushtaq Mamoona"/>
        </authorList>
    </citation>
    <scope>NUCLEOTIDE SEQUENCE [LARGE SCALE GENOMIC DNA]</scope>
    <source>
        <strain evidence="5">AN4859/03</strain>
    </source>
</reference>
<dbReference type="SUPFAM" id="SSF53474">
    <property type="entry name" value="alpha/beta-Hydrolases"/>
    <property type="match status" value="1"/>
</dbReference>
<dbReference type="InterPro" id="IPR000073">
    <property type="entry name" value="AB_hydrolase_1"/>
</dbReference>
<organism evidence="4 5">
    <name type="scientific">Brachyspira suanatina</name>
    <dbReference type="NCBI Taxonomy" id="381802"/>
    <lineage>
        <taxon>Bacteria</taxon>
        <taxon>Pseudomonadati</taxon>
        <taxon>Spirochaetota</taxon>
        <taxon>Spirochaetia</taxon>
        <taxon>Brachyspirales</taxon>
        <taxon>Brachyspiraceae</taxon>
        <taxon>Brachyspira</taxon>
    </lineage>
</organism>
<dbReference type="RefSeq" id="WP_048593642.1">
    <property type="nucleotide sequence ID" value="NZ_CVLB01000001.1"/>
</dbReference>
<dbReference type="InterPro" id="IPR029058">
    <property type="entry name" value="AB_hydrolase_fold"/>
</dbReference>
<dbReference type="EMBL" id="CVLB01000001">
    <property type="protein sequence ID" value="CRF32002.1"/>
    <property type="molecule type" value="Genomic_DNA"/>
</dbReference>
<dbReference type="GO" id="GO:0006508">
    <property type="term" value="P:proteolysis"/>
    <property type="evidence" value="ECO:0007669"/>
    <property type="project" value="InterPro"/>
</dbReference>
<dbReference type="InterPro" id="IPR002410">
    <property type="entry name" value="Peptidase_S33"/>
</dbReference>
<evidence type="ECO:0000313" key="4">
    <source>
        <dbReference type="EMBL" id="CRF32002.1"/>
    </source>
</evidence>